<comment type="subcellular location">
    <subcellularLocation>
        <location evidence="15">Postsynaptic cell membrane</location>
        <topology evidence="15">Multi-pass membrane protein</topology>
    </subcellularLocation>
</comment>
<gene>
    <name evidence="18" type="ORF">TKK_000322</name>
</gene>
<feature type="domain" description="Ionotropic glutamate receptor C-terminal" evidence="16">
    <location>
        <begin position="65"/>
        <end position="243"/>
    </location>
</feature>
<evidence type="ECO:0000259" key="16">
    <source>
        <dbReference type="SMART" id="SM00079"/>
    </source>
</evidence>
<keyword evidence="19" id="KW-1185">Reference proteome</keyword>
<dbReference type="Pfam" id="PF10613">
    <property type="entry name" value="Lig_chan-Glu_bd"/>
    <property type="match status" value="1"/>
</dbReference>
<organism evidence="18 19">
    <name type="scientific">Trichogramma kaykai</name>
    <dbReference type="NCBI Taxonomy" id="54128"/>
    <lineage>
        <taxon>Eukaryota</taxon>
        <taxon>Metazoa</taxon>
        <taxon>Ecdysozoa</taxon>
        <taxon>Arthropoda</taxon>
        <taxon>Hexapoda</taxon>
        <taxon>Insecta</taxon>
        <taxon>Pterygota</taxon>
        <taxon>Neoptera</taxon>
        <taxon>Endopterygota</taxon>
        <taxon>Hymenoptera</taxon>
        <taxon>Apocrita</taxon>
        <taxon>Proctotrupomorpha</taxon>
        <taxon>Chalcidoidea</taxon>
        <taxon>Trichogrammatidae</taxon>
        <taxon>Trichogramma</taxon>
    </lineage>
</organism>
<dbReference type="AlphaFoldDB" id="A0ABD2XR94"/>
<dbReference type="GO" id="GO:0022824">
    <property type="term" value="F:transmitter-gated monoatomic ion channel activity"/>
    <property type="evidence" value="ECO:0007669"/>
    <property type="project" value="UniProtKB-ARBA"/>
</dbReference>
<evidence type="ECO:0000259" key="17">
    <source>
        <dbReference type="SMART" id="SM00918"/>
    </source>
</evidence>
<keyword evidence="8" id="KW-0406">Ion transport</keyword>
<keyword evidence="9" id="KW-0472">Membrane</keyword>
<dbReference type="GO" id="GO:0007166">
    <property type="term" value="P:cell surface receptor signaling pathway"/>
    <property type="evidence" value="ECO:0007669"/>
    <property type="project" value="UniProtKB-ARBA"/>
</dbReference>
<keyword evidence="7" id="KW-0770">Synapse</keyword>
<evidence type="ECO:0000256" key="14">
    <source>
        <dbReference type="ARBA" id="ARBA00023303"/>
    </source>
</evidence>
<keyword evidence="5" id="KW-0732">Signal</keyword>
<comment type="similarity">
    <text evidence="1">Belongs to the glutamate-gated ion channel (TC 1.A.10.1) family.</text>
</comment>
<evidence type="ECO:0000256" key="6">
    <source>
        <dbReference type="ARBA" id="ARBA00022989"/>
    </source>
</evidence>
<feature type="domain" description="Ionotropic glutamate receptor L-glutamate and glycine-binding" evidence="17">
    <location>
        <begin position="75"/>
        <end position="140"/>
    </location>
</feature>
<dbReference type="InterPro" id="IPR019594">
    <property type="entry name" value="Glu/Gly-bd"/>
</dbReference>
<evidence type="ECO:0000313" key="19">
    <source>
        <dbReference type="Proteomes" id="UP001627154"/>
    </source>
</evidence>
<dbReference type="EMBL" id="JBJJXI010000003">
    <property type="protein sequence ID" value="KAL3407645.1"/>
    <property type="molecule type" value="Genomic_DNA"/>
</dbReference>
<evidence type="ECO:0000256" key="1">
    <source>
        <dbReference type="ARBA" id="ARBA00008685"/>
    </source>
</evidence>
<name>A0ABD2XR94_9HYME</name>
<dbReference type="SUPFAM" id="SSF53850">
    <property type="entry name" value="Periplasmic binding protein-like II"/>
    <property type="match status" value="1"/>
</dbReference>
<proteinExistence type="inferred from homology"/>
<evidence type="ECO:0000256" key="5">
    <source>
        <dbReference type="ARBA" id="ARBA00022729"/>
    </source>
</evidence>
<evidence type="ECO:0000313" key="18">
    <source>
        <dbReference type="EMBL" id="KAL3407645.1"/>
    </source>
</evidence>
<keyword evidence="12" id="KW-0628">Postsynaptic cell membrane</keyword>
<evidence type="ECO:0000256" key="11">
    <source>
        <dbReference type="ARBA" id="ARBA00023180"/>
    </source>
</evidence>
<evidence type="ECO:0000256" key="4">
    <source>
        <dbReference type="ARBA" id="ARBA00022692"/>
    </source>
</evidence>
<keyword evidence="6" id="KW-1133">Transmembrane helix</keyword>
<dbReference type="SMART" id="SM00918">
    <property type="entry name" value="Lig_chan-Glu_bd"/>
    <property type="match status" value="1"/>
</dbReference>
<dbReference type="Proteomes" id="UP001627154">
    <property type="component" value="Unassembled WGS sequence"/>
</dbReference>
<keyword evidence="4" id="KW-0812">Transmembrane</keyword>
<keyword evidence="2" id="KW-0813">Transport</keyword>
<protein>
    <recommendedName>
        <fullName evidence="20">Ionotropic glutamate receptor L-glutamate and glycine-binding domain-containing protein</fullName>
    </recommendedName>
</protein>
<evidence type="ECO:0000256" key="12">
    <source>
        <dbReference type="ARBA" id="ARBA00023257"/>
    </source>
</evidence>
<evidence type="ECO:0000256" key="2">
    <source>
        <dbReference type="ARBA" id="ARBA00022448"/>
    </source>
</evidence>
<evidence type="ECO:0000256" key="10">
    <source>
        <dbReference type="ARBA" id="ARBA00023170"/>
    </source>
</evidence>
<comment type="caution">
    <text evidence="18">The sequence shown here is derived from an EMBL/GenBank/DDBJ whole genome shotgun (WGS) entry which is preliminary data.</text>
</comment>
<dbReference type="GO" id="GO:0045211">
    <property type="term" value="C:postsynaptic membrane"/>
    <property type="evidence" value="ECO:0007669"/>
    <property type="project" value="UniProtKB-SubCell"/>
</dbReference>
<keyword evidence="3" id="KW-1003">Cell membrane</keyword>
<reference evidence="18 19" key="1">
    <citation type="journal article" date="2024" name="bioRxiv">
        <title>A reference genome for Trichogramma kaykai: A tiny desert-dwelling parasitoid wasp with competing sex-ratio distorters.</title>
        <authorList>
            <person name="Culotta J."/>
            <person name="Lindsey A.R."/>
        </authorList>
    </citation>
    <scope>NUCLEOTIDE SEQUENCE [LARGE SCALE GENOMIC DNA]</scope>
    <source>
        <strain evidence="18 19">KSX58</strain>
    </source>
</reference>
<dbReference type="SMART" id="SM00079">
    <property type="entry name" value="PBPe"/>
    <property type="match status" value="1"/>
</dbReference>
<sequence>MTGLTGTIKFDNQGFRSDFTLEIMELNTKNGLEEIGSWNSSFGINFTRSFREVYTQMIDSLQNKSFIVTTILSAPYCMWKESSKRLAGNAQFEGYSIDLIHEISKILGFNYTIQLVPDGLYGSLNRETREWDGMIKELLDQKADLAIADLTITYDREQAVDFTMPFMNLEASEAERRALIEAQYPCFADFINRQSSLNEMQPDGGARADEILVDLGGSDPDYGQPIENPSNNPSNLVAYGFKVHF</sequence>
<evidence type="ECO:0000256" key="15">
    <source>
        <dbReference type="ARBA" id="ARBA00034104"/>
    </source>
</evidence>
<keyword evidence="13" id="KW-1071">Ligand-gated ion channel</keyword>
<dbReference type="PANTHER" id="PTHR18966">
    <property type="entry name" value="IONOTROPIC GLUTAMATE RECEPTOR"/>
    <property type="match status" value="1"/>
</dbReference>
<evidence type="ECO:0000256" key="7">
    <source>
        <dbReference type="ARBA" id="ARBA00023018"/>
    </source>
</evidence>
<dbReference type="Gene3D" id="3.40.50.2300">
    <property type="match status" value="2"/>
</dbReference>
<evidence type="ECO:0000256" key="13">
    <source>
        <dbReference type="ARBA" id="ARBA00023286"/>
    </source>
</evidence>
<dbReference type="Gene3D" id="3.40.190.10">
    <property type="entry name" value="Periplasmic binding protein-like II"/>
    <property type="match status" value="1"/>
</dbReference>
<evidence type="ECO:0000256" key="8">
    <source>
        <dbReference type="ARBA" id="ARBA00023065"/>
    </source>
</evidence>
<accession>A0ABD2XR94</accession>
<keyword evidence="14" id="KW-0407">Ion channel</keyword>
<keyword evidence="10" id="KW-0675">Receptor</keyword>
<keyword evidence="11" id="KW-0325">Glycoprotein</keyword>
<evidence type="ECO:0000256" key="9">
    <source>
        <dbReference type="ARBA" id="ARBA00023136"/>
    </source>
</evidence>
<dbReference type="InterPro" id="IPR001320">
    <property type="entry name" value="Iontro_rcpt_C"/>
</dbReference>
<dbReference type="InterPro" id="IPR015683">
    <property type="entry name" value="Ionotropic_Glu_rcpt"/>
</dbReference>
<evidence type="ECO:0000256" key="3">
    <source>
        <dbReference type="ARBA" id="ARBA00022475"/>
    </source>
</evidence>
<evidence type="ECO:0008006" key="20">
    <source>
        <dbReference type="Google" id="ProtNLM"/>
    </source>
</evidence>
<dbReference type="FunFam" id="3.40.190.10:FF:000001">
    <property type="entry name" value="Glutamate receptor ionotropic, kainate 2"/>
    <property type="match status" value="1"/>
</dbReference>